<dbReference type="AlphaFoldDB" id="A0AAD6QNL8"/>
<evidence type="ECO:0000256" key="1">
    <source>
        <dbReference type="SAM" id="Phobius"/>
    </source>
</evidence>
<reference evidence="2" key="1">
    <citation type="journal article" date="2023" name="Mol. Ecol. Resour.">
        <title>Chromosome-level genome assembly of a triploid poplar Populus alba 'Berolinensis'.</title>
        <authorList>
            <person name="Chen S."/>
            <person name="Yu Y."/>
            <person name="Wang X."/>
            <person name="Wang S."/>
            <person name="Zhang T."/>
            <person name="Zhou Y."/>
            <person name="He R."/>
            <person name="Meng N."/>
            <person name="Wang Y."/>
            <person name="Liu W."/>
            <person name="Liu Z."/>
            <person name="Liu J."/>
            <person name="Guo Q."/>
            <person name="Huang H."/>
            <person name="Sederoff R.R."/>
            <person name="Wang G."/>
            <person name="Qu G."/>
            <person name="Chen S."/>
        </authorList>
    </citation>
    <scope>NUCLEOTIDE SEQUENCE</scope>
    <source>
        <strain evidence="2">SC-2020</strain>
    </source>
</reference>
<keyword evidence="1" id="KW-1133">Transmembrane helix</keyword>
<evidence type="ECO:0000313" key="3">
    <source>
        <dbReference type="Proteomes" id="UP001164929"/>
    </source>
</evidence>
<sequence>MLLSRIWLLLMPTIKLMWIRIWRGILLISTFFNFSTILCMAERILSITLNLRKSRTLRSQETISWIVRSKREIKDSQLNQIADSR</sequence>
<gene>
    <name evidence="2" type="ORF">NC653_016755</name>
</gene>
<organism evidence="2 3">
    <name type="scientific">Populus alba x Populus x berolinensis</name>
    <dbReference type="NCBI Taxonomy" id="444605"/>
    <lineage>
        <taxon>Eukaryota</taxon>
        <taxon>Viridiplantae</taxon>
        <taxon>Streptophyta</taxon>
        <taxon>Embryophyta</taxon>
        <taxon>Tracheophyta</taxon>
        <taxon>Spermatophyta</taxon>
        <taxon>Magnoliopsida</taxon>
        <taxon>eudicotyledons</taxon>
        <taxon>Gunneridae</taxon>
        <taxon>Pentapetalae</taxon>
        <taxon>rosids</taxon>
        <taxon>fabids</taxon>
        <taxon>Malpighiales</taxon>
        <taxon>Salicaceae</taxon>
        <taxon>Saliceae</taxon>
        <taxon>Populus</taxon>
    </lineage>
</organism>
<protein>
    <submittedName>
        <fullName evidence="2">Uncharacterized protein</fullName>
    </submittedName>
</protein>
<keyword evidence="1" id="KW-0812">Transmembrane</keyword>
<proteinExistence type="predicted"/>
<dbReference type="Proteomes" id="UP001164929">
    <property type="component" value="Chromosome 6"/>
</dbReference>
<name>A0AAD6QNL8_9ROSI</name>
<feature type="transmembrane region" description="Helical" evidence="1">
    <location>
        <begin position="20"/>
        <end position="45"/>
    </location>
</feature>
<accession>A0AAD6QNL8</accession>
<dbReference type="EMBL" id="JAQIZT010000006">
    <property type="protein sequence ID" value="KAJ6993713.1"/>
    <property type="molecule type" value="Genomic_DNA"/>
</dbReference>
<keyword evidence="3" id="KW-1185">Reference proteome</keyword>
<comment type="caution">
    <text evidence="2">The sequence shown here is derived from an EMBL/GenBank/DDBJ whole genome shotgun (WGS) entry which is preliminary data.</text>
</comment>
<evidence type="ECO:0000313" key="2">
    <source>
        <dbReference type="EMBL" id="KAJ6993713.1"/>
    </source>
</evidence>
<keyword evidence="1" id="KW-0472">Membrane</keyword>